<protein>
    <submittedName>
        <fullName evidence="8">Protein DETOXIFICATION</fullName>
    </submittedName>
</protein>
<dbReference type="PANTHER" id="PTHR42893">
    <property type="entry name" value="PROTEIN DETOXIFICATION 44, CHLOROPLASTIC-RELATED"/>
    <property type="match status" value="1"/>
</dbReference>
<evidence type="ECO:0000256" key="5">
    <source>
        <dbReference type="ARBA" id="ARBA00023136"/>
    </source>
</evidence>
<gene>
    <name evidence="8" type="ORF">O6P43_029540</name>
</gene>
<dbReference type="NCBIfam" id="TIGR00797">
    <property type="entry name" value="matE"/>
    <property type="match status" value="1"/>
</dbReference>
<feature type="signal peptide" evidence="7">
    <location>
        <begin position="1"/>
        <end position="25"/>
    </location>
</feature>
<feature type="transmembrane region" description="Helical" evidence="6">
    <location>
        <begin position="147"/>
        <end position="166"/>
    </location>
</feature>
<evidence type="ECO:0000313" key="9">
    <source>
        <dbReference type="Proteomes" id="UP001163823"/>
    </source>
</evidence>
<evidence type="ECO:0000256" key="2">
    <source>
        <dbReference type="ARBA" id="ARBA00010199"/>
    </source>
</evidence>
<dbReference type="GO" id="GO:0015297">
    <property type="term" value="F:antiporter activity"/>
    <property type="evidence" value="ECO:0007669"/>
    <property type="project" value="InterPro"/>
</dbReference>
<dbReference type="GO" id="GO:0042910">
    <property type="term" value="F:xenobiotic transmembrane transporter activity"/>
    <property type="evidence" value="ECO:0007669"/>
    <property type="project" value="InterPro"/>
</dbReference>
<comment type="subcellular location">
    <subcellularLocation>
        <location evidence="1">Membrane</location>
        <topology evidence="1">Multi-pass membrane protein</topology>
    </subcellularLocation>
</comment>
<dbReference type="Proteomes" id="UP001163823">
    <property type="component" value="Chromosome 12"/>
</dbReference>
<evidence type="ECO:0000256" key="4">
    <source>
        <dbReference type="ARBA" id="ARBA00022989"/>
    </source>
</evidence>
<dbReference type="Pfam" id="PF01554">
    <property type="entry name" value="MatE"/>
    <property type="match status" value="1"/>
</dbReference>
<keyword evidence="7" id="KW-0732">Signal</keyword>
<dbReference type="AlphaFoldDB" id="A0AAD7PBA4"/>
<dbReference type="InterPro" id="IPR002528">
    <property type="entry name" value="MATE_fam"/>
</dbReference>
<dbReference type="PANTHER" id="PTHR42893:SF11">
    <property type="entry name" value="PROTEIN DETOXIFICATION 43"/>
    <property type="match status" value="1"/>
</dbReference>
<keyword evidence="9" id="KW-1185">Reference proteome</keyword>
<evidence type="ECO:0000256" key="6">
    <source>
        <dbReference type="SAM" id="Phobius"/>
    </source>
</evidence>
<feature type="transmembrane region" description="Helical" evidence="6">
    <location>
        <begin position="49"/>
        <end position="69"/>
    </location>
</feature>
<evidence type="ECO:0000256" key="1">
    <source>
        <dbReference type="ARBA" id="ARBA00004141"/>
    </source>
</evidence>
<evidence type="ECO:0000256" key="7">
    <source>
        <dbReference type="SAM" id="SignalP"/>
    </source>
</evidence>
<organism evidence="8 9">
    <name type="scientific">Quillaja saponaria</name>
    <name type="common">Soap bark tree</name>
    <dbReference type="NCBI Taxonomy" id="32244"/>
    <lineage>
        <taxon>Eukaryota</taxon>
        <taxon>Viridiplantae</taxon>
        <taxon>Streptophyta</taxon>
        <taxon>Embryophyta</taxon>
        <taxon>Tracheophyta</taxon>
        <taxon>Spermatophyta</taxon>
        <taxon>Magnoliopsida</taxon>
        <taxon>eudicotyledons</taxon>
        <taxon>Gunneridae</taxon>
        <taxon>Pentapetalae</taxon>
        <taxon>rosids</taxon>
        <taxon>fabids</taxon>
        <taxon>Fabales</taxon>
        <taxon>Quillajaceae</taxon>
        <taxon>Quillaja</taxon>
    </lineage>
</organism>
<comment type="similarity">
    <text evidence="2">Belongs to the multi antimicrobial extrusion (MATE) (TC 2.A.66.1) family.</text>
</comment>
<keyword evidence="3 6" id="KW-0812">Transmembrane</keyword>
<comment type="caution">
    <text evidence="8">The sequence shown here is derived from an EMBL/GenBank/DDBJ whole genome shotgun (WGS) entry which is preliminary data.</text>
</comment>
<dbReference type="KEGG" id="qsa:O6P43_029540"/>
<feature type="chain" id="PRO_5042229795" evidence="7">
    <location>
        <begin position="26"/>
        <end position="213"/>
    </location>
</feature>
<evidence type="ECO:0000313" key="8">
    <source>
        <dbReference type="EMBL" id="KAJ7949166.1"/>
    </source>
</evidence>
<dbReference type="EMBL" id="JARAOO010000012">
    <property type="protein sequence ID" value="KAJ7949166.1"/>
    <property type="molecule type" value="Genomic_DNA"/>
</dbReference>
<sequence>MASASTAPLYGTCLGLFQAATLTLAAKPLLHLMGVKCDSPMLTPAEKYLRLRSLGSPAVLLSLVMQGIFRGFKDTTTPLYVIANIAMDPILIFTCNLGISGAAISHVMAQYMMALVLFSQLMKKVHLLHPSIKDLQFLRFFKNGGLLLARVVAVTFCVTLAASLAARLGSTQMAAFQTCLQVWLTSSLIADGLAVAIQVKHHFNSSIFIFSYL</sequence>
<keyword evidence="5 6" id="KW-0472">Membrane</keyword>
<feature type="transmembrane region" description="Helical" evidence="6">
    <location>
        <begin position="90"/>
        <end position="118"/>
    </location>
</feature>
<keyword evidence="4 6" id="KW-1133">Transmembrane helix</keyword>
<evidence type="ECO:0000256" key="3">
    <source>
        <dbReference type="ARBA" id="ARBA00022692"/>
    </source>
</evidence>
<dbReference type="GO" id="GO:0015137">
    <property type="term" value="F:citrate transmembrane transporter activity"/>
    <property type="evidence" value="ECO:0007669"/>
    <property type="project" value="TreeGrafter"/>
</dbReference>
<name>A0AAD7PBA4_QUISA</name>
<accession>A0AAD7PBA4</accession>
<dbReference type="InterPro" id="IPR044644">
    <property type="entry name" value="DinF-like"/>
</dbReference>
<reference evidence="8" key="1">
    <citation type="journal article" date="2023" name="Science">
        <title>Elucidation of the pathway for biosynthesis of saponin adjuvants from the soapbark tree.</title>
        <authorList>
            <person name="Reed J."/>
            <person name="Orme A."/>
            <person name="El-Demerdash A."/>
            <person name="Owen C."/>
            <person name="Martin L.B.B."/>
            <person name="Misra R.C."/>
            <person name="Kikuchi S."/>
            <person name="Rejzek M."/>
            <person name="Martin A.C."/>
            <person name="Harkess A."/>
            <person name="Leebens-Mack J."/>
            <person name="Louveau T."/>
            <person name="Stephenson M.J."/>
            <person name="Osbourn A."/>
        </authorList>
    </citation>
    <scope>NUCLEOTIDE SEQUENCE</scope>
    <source>
        <strain evidence="8">S10</strain>
    </source>
</reference>
<dbReference type="GO" id="GO:0016020">
    <property type="term" value="C:membrane"/>
    <property type="evidence" value="ECO:0007669"/>
    <property type="project" value="UniProtKB-SubCell"/>
</dbReference>
<proteinExistence type="inferred from homology"/>